<dbReference type="Proteomes" id="UP001166304">
    <property type="component" value="Unassembled WGS sequence"/>
</dbReference>
<dbReference type="SMART" id="SM00471">
    <property type="entry name" value="HDc"/>
    <property type="match status" value="1"/>
</dbReference>
<sequence>MSARDRPRRVRRRAIPRPTTNLEPLDADQFVSPEFSSRARALALPYYEDALPAHDEFHANRVRDLALRLAADVDSPIDEELLAAAAWLHDIGRPLERTGEIDDHGRWAAREVGELLGTENVTTERLTAVQHCLRTHSIRSSSPDPERIEAKLLFDADKLDAIGAVGIVRLAAIVGERSERSGGRYAVIDDATAVRKATADQRDASLLREWASERLTALHTEPAQRLGASRWEYVVDFFERFRGEIGPDATR</sequence>
<dbReference type="AlphaFoldDB" id="A0AA41G1J9"/>
<feature type="compositionally biased region" description="Basic residues" evidence="1">
    <location>
        <begin position="1"/>
        <end position="15"/>
    </location>
</feature>
<dbReference type="InterPro" id="IPR006674">
    <property type="entry name" value="HD_domain"/>
</dbReference>
<keyword evidence="4" id="KW-1185">Reference proteome</keyword>
<dbReference type="PANTHER" id="PTHR33594:SF1">
    <property type="entry name" value="HD_PDEASE DOMAIN-CONTAINING PROTEIN"/>
    <property type="match status" value="1"/>
</dbReference>
<evidence type="ECO:0000313" key="4">
    <source>
        <dbReference type="Proteomes" id="UP001166304"/>
    </source>
</evidence>
<feature type="domain" description="HD/PDEase" evidence="2">
    <location>
        <begin position="51"/>
        <end position="171"/>
    </location>
</feature>
<dbReference type="InterPro" id="IPR003607">
    <property type="entry name" value="HD/PDEase_dom"/>
</dbReference>
<proteinExistence type="predicted"/>
<evidence type="ECO:0000313" key="3">
    <source>
        <dbReference type="EMBL" id="MBV0901771.1"/>
    </source>
</evidence>
<feature type="region of interest" description="Disordered" evidence="1">
    <location>
        <begin position="1"/>
        <end position="28"/>
    </location>
</feature>
<protein>
    <submittedName>
        <fullName evidence="3">HD domain-containing protein</fullName>
    </submittedName>
</protein>
<reference evidence="3" key="1">
    <citation type="submission" date="2021-06" db="EMBL/GenBank/DDBJ databases">
        <title>New haloarchaea isolates fom saline soil.</title>
        <authorList>
            <person name="Duran-Viseras A."/>
            <person name="Sanchez-Porro C.S."/>
            <person name="Ventosa A."/>
        </authorList>
    </citation>
    <scope>NUCLEOTIDE SEQUENCE</scope>
    <source>
        <strain evidence="3">JCM 18369</strain>
    </source>
</reference>
<name>A0AA41G1J9_9EURY</name>
<dbReference type="CDD" id="cd00077">
    <property type="entry name" value="HDc"/>
    <property type="match status" value="1"/>
</dbReference>
<organism evidence="3 4">
    <name type="scientific">Haloarcula salina</name>
    <dbReference type="NCBI Taxonomy" id="1429914"/>
    <lineage>
        <taxon>Archaea</taxon>
        <taxon>Methanobacteriati</taxon>
        <taxon>Methanobacteriota</taxon>
        <taxon>Stenosarchaea group</taxon>
        <taxon>Halobacteria</taxon>
        <taxon>Halobacteriales</taxon>
        <taxon>Haloarculaceae</taxon>
        <taxon>Haloarcula</taxon>
    </lineage>
</organism>
<comment type="caution">
    <text evidence="3">The sequence shown here is derived from an EMBL/GenBank/DDBJ whole genome shotgun (WGS) entry which is preliminary data.</text>
</comment>
<evidence type="ECO:0000256" key="1">
    <source>
        <dbReference type="SAM" id="MobiDB-lite"/>
    </source>
</evidence>
<dbReference type="EMBL" id="JAHQXE010000002">
    <property type="protein sequence ID" value="MBV0901771.1"/>
    <property type="molecule type" value="Genomic_DNA"/>
</dbReference>
<dbReference type="PANTHER" id="PTHR33594">
    <property type="entry name" value="SUPERFAMILY HYDROLASE, PUTATIVE (AFU_ORTHOLOGUE AFUA_1G03035)-RELATED"/>
    <property type="match status" value="1"/>
</dbReference>
<dbReference type="Pfam" id="PF01966">
    <property type="entry name" value="HD"/>
    <property type="match status" value="1"/>
</dbReference>
<gene>
    <name evidence="3" type="ORF">KTS37_08210</name>
</gene>
<dbReference type="SUPFAM" id="SSF109604">
    <property type="entry name" value="HD-domain/PDEase-like"/>
    <property type="match status" value="1"/>
</dbReference>
<evidence type="ECO:0000259" key="2">
    <source>
        <dbReference type="SMART" id="SM00471"/>
    </source>
</evidence>
<accession>A0AA41G1J9</accession>
<dbReference type="Gene3D" id="1.10.3210.50">
    <property type="match status" value="1"/>
</dbReference>